<organism evidence="2 3">
    <name type="scientific">Patiriisocius marinistellae</name>
    <dbReference type="NCBI Taxonomy" id="2494560"/>
    <lineage>
        <taxon>Bacteria</taxon>
        <taxon>Pseudomonadati</taxon>
        <taxon>Bacteroidota</taxon>
        <taxon>Flavobacteriia</taxon>
        <taxon>Flavobacteriales</taxon>
        <taxon>Flavobacteriaceae</taxon>
        <taxon>Patiriisocius</taxon>
    </lineage>
</organism>
<keyword evidence="1" id="KW-0732">Signal</keyword>
<dbReference type="Proteomes" id="UP000326994">
    <property type="component" value="Unassembled WGS sequence"/>
</dbReference>
<name>A0A5J4G0Y6_9FLAO</name>
<dbReference type="EMBL" id="BKCF01000014">
    <property type="protein sequence ID" value="GEQ87438.1"/>
    <property type="molecule type" value="Genomic_DNA"/>
</dbReference>
<proteinExistence type="predicted"/>
<feature type="signal peptide" evidence="1">
    <location>
        <begin position="1"/>
        <end position="23"/>
    </location>
</feature>
<keyword evidence="3" id="KW-1185">Reference proteome</keyword>
<comment type="caution">
    <text evidence="2">The sequence shown here is derived from an EMBL/GenBank/DDBJ whole genome shotgun (WGS) entry which is preliminary data.</text>
</comment>
<feature type="chain" id="PRO_5023907892" evidence="1">
    <location>
        <begin position="24"/>
        <end position="240"/>
    </location>
</feature>
<evidence type="ECO:0000313" key="2">
    <source>
        <dbReference type="EMBL" id="GEQ87438.1"/>
    </source>
</evidence>
<evidence type="ECO:0000313" key="3">
    <source>
        <dbReference type="Proteomes" id="UP000326994"/>
    </source>
</evidence>
<reference evidence="2 3" key="1">
    <citation type="submission" date="2019-08" db="EMBL/GenBank/DDBJ databases">
        <title>Ulvibacter marinistellae sp. nov., isolated from a starfish, Patiria pectinifera.</title>
        <authorList>
            <person name="Kawano K."/>
            <person name="Ushijima N."/>
            <person name="Kihara M."/>
            <person name="Itoh H."/>
        </authorList>
    </citation>
    <scope>NUCLEOTIDE SEQUENCE [LARGE SCALE GENOMIC DNA]</scope>
    <source>
        <strain evidence="2 3">KK4</strain>
    </source>
</reference>
<sequence>MREKTMNRILMIVFLLLNLTACAQIQVDIPKNLVETEIPKVSTDKWRELNHARNEFGVKIIDNKLNIEKVKEINTAELKIDGGNIIGINRGEWGGKLSFVPNDKDKKEIEIKEGNIKFVFEFNDKIYFIEGLAHLSYSRGAIFELKKEGENFTYENIMEFDDAPEAFTIYGNKLLIATHQNFYVVENFKKELIFENTFWSSLYPNSIAVVDNENVYMGIRSGLVKLDLTNKNITFYKYNE</sequence>
<gene>
    <name evidence="2" type="ORF">ULMS_29460</name>
</gene>
<dbReference type="AlphaFoldDB" id="A0A5J4G0Y6"/>
<accession>A0A5J4G0Y6</accession>
<evidence type="ECO:0000256" key="1">
    <source>
        <dbReference type="SAM" id="SignalP"/>
    </source>
</evidence>
<protein>
    <submittedName>
        <fullName evidence="2">Uncharacterized protein</fullName>
    </submittedName>
</protein>